<accession>A0A6J4UXC9</accession>
<organism evidence="1">
    <name type="scientific">uncultured Synechococcales cyanobacterium</name>
    <dbReference type="NCBI Taxonomy" id="1936017"/>
    <lineage>
        <taxon>Bacteria</taxon>
        <taxon>Bacillati</taxon>
        <taxon>Cyanobacteriota</taxon>
        <taxon>Cyanophyceae</taxon>
        <taxon>Synechococcales</taxon>
        <taxon>environmental samples</taxon>
    </lineage>
</organism>
<dbReference type="EMBL" id="CADCWO010000046">
    <property type="protein sequence ID" value="CAA9561907.1"/>
    <property type="molecule type" value="Genomic_DNA"/>
</dbReference>
<name>A0A6J4UXC9_9CYAN</name>
<dbReference type="AlphaFoldDB" id="A0A6J4UXC9"/>
<gene>
    <name evidence="1" type="ORF">AVDCRST_MAG81-875</name>
</gene>
<reference evidence="1" key="1">
    <citation type="submission" date="2020-02" db="EMBL/GenBank/DDBJ databases">
        <authorList>
            <person name="Meier V. D."/>
        </authorList>
    </citation>
    <scope>NUCLEOTIDE SEQUENCE</scope>
    <source>
        <strain evidence="1">AVDCRST_MAG81</strain>
    </source>
</reference>
<evidence type="ECO:0000313" key="1">
    <source>
        <dbReference type="EMBL" id="CAA9561907.1"/>
    </source>
</evidence>
<proteinExistence type="predicted"/>
<sequence>MLKSVLIYPYLDRVTGLQSSPQLTRLLLYFVLNNWSNG</sequence>
<protein>
    <submittedName>
        <fullName evidence="1">Uncharacterized protein</fullName>
    </submittedName>
</protein>